<feature type="transmembrane region" description="Helical" evidence="9">
    <location>
        <begin position="447"/>
        <end position="465"/>
    </location>
</feature>
<evidence type="ECO:0000313" key="11">
    <source>
        <dbReference type="EMBL" id="RKN12871.1"/>
    </source>
</evidence>
<evidence type="ECO:0000256" key="9">
    <source>
        <dbReference type="SAM" id="Phobius"/>
    </source>
</evidence>
<feature type="transmembrane region" description="Helical" evidence="9">
    <location>
        <begin position="416"/>
        <end position="435"/>
    </location>
</feature>
<feature type="transmembrane region" description="Helical" evidence="9">
    <location>
        <begin position="311"/>
        <end position="335"/>
    </location>
</feature>
<dbReference type="InterPro" id="IPR004638">
    <property type="entry name" value="EmrB-like"/>
</dbReference>
<evidence type="ECO:0000256" key="6">
    <source>
        <dbReference type="ARBA" id="ARBA00022989"/>
    </source>
</evidence>
<feature type="transmembrane region" description="Helical" evidence="9">
    <location>
        <begin position="574"/>
        <end position="599"/>
    </location>
</feature>
<dbReference type="OrthoDB" id="7375466at2"/>
<keyword evidence="4" id="KW-1003">Cell membrane</keyword>
<evidence type="ECO:0000256" key="8">
    <source>
        <dbReference type="SAM" id="MobiDB-lite"/>
    </source>
</evidence>
<proteinExistence type="inferred from homology"/>
<feature type="transmembrane region" description="Helical" evidence="9">
    <location>
        <begin position="157"/>
        <end position="176"/>
    </location>
</feature>
<dbReference type="PANTHER" id="PTHR23501:SF197">
    <property type="entry name" value="COMD"/>
    <property type="match status" value="1"/>
</dbReference>
<dbReference type="EMBL" id="RBDX01000001">
    <property type="protein sequence ID" value="RKN12871.1"/>
    <property type="molecule type" value="Genomic_DNA"/>
</dbReference>
<dbReference type="PROSITE" id="PS50850">
    <property type="entry name" value="MFS"/>
    <property type="match status" value="1"/>
</dbReference>
<feature type="transmembrane region" description="Helical" evidence="9">
    <location>
        <begin position="276"/>
        <end position="299"/>
    </location>
</feature>
<dbReference type="Gene3D" id="1.20.1720.10">
    <property type="entry name" value="Multidrug resistance protein D"/>
    <property type="match status" value="1"/>
</dbReference>
<keyword evidence="3" id="KW-0813">Transport</keyword>
<comment type="similarity">
    <text evidence="2">Belongs to the major facilitator superfamily. TCR/Tet family.</text>
</comment>
<name>A0A3A9WI46_9ACTN</name>
<reference evidence="13 14" key="1">
    <citation type="submission" date="2018-09" db="EMBL/GenBank/DDBJ databases">
        <title>Streptomyces sp. nov. DS1-2, an endophytic actinomycete isolated from roots of Dendrobium scabrilingue.</title>
        <authorList>
            <person name="Kuncharoen N."/>
            <person name="Kudo T."/>
            <person name="Ohkuma M."/>
            <person name="Yuki M."/>
            <person name="Tanasupawat S."/>
        </authorList>
    </citation>
    <scope>NUCLEOTIDE SEQUENCE [LARGE SCALE GENOMIC DNA]</scope>
    <source>
        <strain evidence="11 14">AZ1-7</strain>
        <strain evidence="12 13">DS1-2</strain>
    </source>
</reference>
<dbReference type="Pfam" id="PF07690">
    <property type="entry name" value="MFS_1"/>
    <property type="match status" value="1"/>
</dbReference>
<feature type="transmembrane region" description="Helical" evidence="9">
    <location>
        <begin position="253"/>
        <end position="270"/>
    </location>
</feature>
<gene>
    <name evidence="12" type="ORF">D7318_00115</name>
    <name evidence="11" type="ORF">D7319_02780</name>
</gene>
<dbReference type="Proteomes" id="UP000275024">
    <property type="component" value="Unassembled WGS sequence"/>
</dbReference>
<dbReference type="Gene3D" id="1.20.1250.20">
    <property type="entry name" value="MFS general substrate transporter like domains"/>
    <property type="match status" value="1"/>
</dbReference>
<evidence type="ECO:0000256" key="7">
    <source>
        <dbReference type="ARBA" id="ARBA00023136"/>
    </source>
</evidence>
<dbReference type="GO" id="GO:0022857">
    <property type="term" value="F:transmembrane transporter activity"/>
    <property type="evidence" value="ECO:0007669"/>
    <property type="project" value="InterPro"/>
</dbReference>
<evidence type="ECO:0000313" key="14">
    <source>
        <dbReference type="Proteomes" id="UP000275024"/>
    </source>
</evidence>
<evidence type="ECO:0000256" key="1">
    <source>
        <dbReference type="ARBA" id="ARBA00004651"/>
    </source>
</evidence>
<feature type="domain" description="Major facilitator superfamily (MFS) profile" evidence="10">
    <location>
        <begin position="123"/>
        <end position="604"/>
    </location>
</feature>
<evidence type="ECO:0000259" key="10">
    <source>
        <dbReference type="PROSITE" id="PS50850"/>
    </source>
</evidence>
<comment type="subcellular location">
    <subcellularLocation>
        <location evidence="1">Cell membrane</location>
        <topology evidence="1">Multi-pass membrane protein</topology>
    </subcellularLocation>
</comment>
<comment type="caution">
    <text evidence="11">The sequence shown here is derived from an EMBL/GenBank/DDBJ whole genome shotgun (WGS) entry which is preliminary data.</text>
</comment>
<evidence type="ECO:0000256" key="4">
    <source>
        <dbReference type="ARBA" id="ARBA00022475"/>
    </source>
</evidence>
<dbReference type="AlphaFoldDB" id="A0A3A9WI46"/>
<dbReference type="PANTHER" id="PTHR23501">
    <property type="entry name" value="MAJOR FACILITATOR SUPERFAMILY"/>
    <property type="match status" value="1"/>
</dbReference>
<dbReference type="NCBIfam" id="TIGR00711">
    <property type="entry name" value="efflux_EmrB"/>
    <property type="match status" value="1"/>
</dbReference>
<keyword evidence="7 9" id="KW-0472">Membrane</keyword>
<evidence type="ECO:0000256" key="2">
    <source>
        <dbReference type="ARBA" id="ARBA00007520"/>
    </source>
</evidence>
<dbReference type="SUPFAM" id="SSF103473">
    <property type="entry name" value="MFS general substrate transporter"/>
    <property type="match status" value="1"/>
</dbReference>
<keyword evidence="5 9" id="KW-0812">Transmembrane</keyword>
<dbReference type="InterPro" id="IPR011701">
    <property type="entry name" value="MFS"/>
</dbReference>
<feature type="region of interest" description="Disordered" evidence="8">
    <location>
        <begin position="1"/>
        <end position="48"/>
    </location>
</feature>
<feature type="transmembrane region" description="Helical" evidence="9">
    <location>
        <begin position="380"/>
        <end position="401"/>
    </location>
</feature>
<dbReference type="Proteomes" id="UP000268652">
    <property type="component" value="Unassembled WGS sequence"/>
</dbReference>
<feature type="transmembrane region" description="Helical" evidence="9">
    <location>
        <begin position="471"/>
        <end position="496"/>
    </location>
</feature>
<feature type="transmembrane region" description="Helical" evidence="9">
    <location>
        <begin position="508"/>
        <end position="532"/>
    </location>
</feature>
<dbReference type="InterPro" id="IPR036259">
    <property type="entry name" value="MFS_trans_sf"/>
</dbReference>
<dbReference type="PRINTS" id="PR01036">
    <property type="entry name" value="TCRTETB"/>
</dbReference>
<evidence type="ECO:0000256" key="3">
    <source>
        <dbReference type="ARBA" id="ARBA00022448"/>
    </source>
</evidence>
<dbReference type="FunFam" id="1.20.1720.10:FF:000004">
    <property type="entry name" value="EmrB/QacA family drug resistance transporter"/>
    <property type="match status" value="1"/>
</dbReference>
<evidence type="ECO:0000313" key="12">
    <source>
        <dbReference type="EMBL" id="RKN27364.1"/>
    </source>
</evidence>
<dbReference type="CDD" id="cd17502">
    <property type="entry name" value="MFS_Azr1_MDR_like"/>
    <property type="match status" value="1"/>
</dbReference>
<keyword evidence="6 9" id="KW-1133">Transmembrane helix</keyword>
<sequence length="619" mass="64506">MPSPWTPGTAPSSWPCPRWPRGTPWRPQGVEGRPRSPSPRAPIRDGRCGWAPGTARWRWASPAEPCAGTAACPTEGGMGFNPSIDEFGPPSSLQFPGVTTSDELTARTAESGTPKLAGRKKAALAGLAIALLLAVLDQTIVATALPAIAREFHSTGSVSWVVTAYLITTVASAPLHGKLGDLYGRRPVFLAAVGLFVVASALAGAANSLGMLIAMRALQGLGGGGLMNLATAGFADLVPAAERGRVQGYTGGVFALGSIGGPLLGGLFAEHLSWRWIFYVNVPLGLGCLILTYVTFRVAHTPRSRPTARSVDFAGAALLATGVTAMLLVTVWGGARFAWGSWQILALTGATLTLGALFVLRESRAAEPLLPLRLFRDPVFRLGVPSSGLLGVALYGTIVYVPQFFEVTRGASPSQAGLALVPTMALAIIAGMGSAMRVSSTGRYRSFPVVGSLLITGGFLGLTRLTADTPLWLVFCFLALLGVGVGLHMQLMVFIVQNAVAHADMGTATAATMFFRALGGALGTALFSTLLIRGLDERLADTAPEIDPDDAYNAVTHHGGGLAESARPAVEEAFAASIHLVFLAALPFAALMLLLALFIPAVPLRRTVDDSAKDATRPA</sequence>
<feature type="transmembrane region" description="Helical" evidence="9">
    <location>
        <begin position="341"/>
        <end position="360"/>
    </location>
</feature>
<evidence type="ECO:0000256" key="5">
    <source>
        <dbReference type="ARBA" id="ARBA00022692"/>
    </source>
</evidence>
<feature type="transmembrane region" description="Helical" evidence="9">
    <location>
        <begin position="122"/>
        <end position="145"/>
    </location>
</feature>
<feature type="transmembrane region" description="Helical" evidence="9">
    <location>
        <begin position="188"/>
        <end position="215"/>
    </location>
</feature>
<accession>A0A3A9WI46</accession>
<dbReference type="GO" id="GO:0005886">
    <property type="term" value="C:plasma membrane"/>
    <property type="evidence" value="ECO:0007669"/>
    <property type="project" value="UniProtKB-SubCell"/>
</dbReference>
<dbReference type="InterPro" id="IPR020846">
    <property type="entry name" value="MFS_dom"/>
</dbReference>
<evidence type="ECO:0000313" key="13">
    <source>
        <dbReference type="Proteomes" id="UP000268652"/>
    </source>
</evidence>
<dbReference type="EMBL" id="RBDY01000001">
    <property type="protein sequence ID" value="RKN27364.1"/>
    <property type="molecule type" value="Genomic_DNA"/>
</dbReference>
<organism evidence="11 14">
    <name type="scientific">Streptomyces radicis</name>
    <dbReference type="NCBI Taxonomy" id="1750517"/>
    <lineage>
        <taxon>Bacteria</taxon>
        <taxon>Bacillati</taxon>
        <taxon>Actinomycetota</taxon>
        <taxon>Actinomycetes</taxon>
        <taxon>Kitasatosporales</taxon>
        <taxon>Streptomycetaceae</taxon>
        <taxon>Streptomyces</taxon>
    </lineage>
</organism>
<keyword evidence="13" id="KW-1185">Reference proteome</keyword>
<protein>
    <submittedName>
        <fullName evidence="11">DHA2 family efflux MFS transporter permease subunit</fullName>
    </submittedName>
</protein>